<comment type="subcellular location">
    <subcellularLocation>
        <location evidence="1">Mitochondrion matrix</location>
    </subcellularLocation>
</comment>
<dbReference type="Proteomes" id="UP000224006">
    <property type="component" value="Chromosome III"/>
</dbReference>
<dbReference type="STRING" id="94643.A0A2A9MLT8"/>
<dbReference type="PANTHER" id="PTHR21237">
    <property type="entry name" value="GRPE PROTEIN"/>
    <property type="match status" value="1"/>
</dbReference>
<evidence type="ECO:0000256" key="4">
    <source>
        <dbReference type="SAM" id="Coils"/>
    </source>
</evidence>
<dbReference type="GO" id="GO:0000774">
    <property type="term" value="F:adenyl-nucleotide exchange factor activity"/>
    <property type="evidence" value="ECO:0007669"/>
    <property type="project" value="InterPro"/>
</dbReference>
<dbReference type="EMBL" id="NWUJ01000003">
    <property type="protein sequence ID" value="PFH36657.1"/>
    <property type="molecule type" value="Genomic_DNA"/>
</dbReference>
<dbReference type="CDD" id="cd00446">
    <property type="entry name" value="GrpE"/>
    <property type="match status" value="1"/>
</dbReference>
<name>A0A2A9MLT8_BESBE</name>
<evidence type="ECO:0000256" key="2">
    <source>
        <dbReference type="ARBA" id="ARBA00009054"/>
    </source>
</evidence>
<dbReference type="OrthoDB" id="333204at2759"/>
<dbReference type="GO" id="GO:0042803">
    <property type="term" value="F:protein homodimerization activity"/>
    <property type="evidence" value="ECO:0007669"/>
    <property type="project" value="InterPro"/>
</dbReference>
<dbReference type="GO" id="GO:0051087">
    <property type="term" value="F:protein-folding chaperone binding"/>
    <property type="evidence" value="ECO:0007669"/>
    <property type="project" value="InterPro"/>
</dbReference>
<accession>A0A2A9MLT8</accession>
<dbReference type="InterPro" id="IPR013805">
    <property type="entry name" value="GrpE_CC"/>
</dbReference>
<dbReference type="Gene3D" id="3.90.20.20">
    <property type="match status" value="1"/>
</dbReference>
<dbReference type="GO" id="GO:0006457">
    <property type="term" value="P:protein folding"/>
    <property type="evidence" value="ECO:0007669"/>
    <property type="project" value="InterPro"/>
</dbReference>
<dbReference type="InterPro" id="IPR009012">
    <property type="entry name" value="GrpE_head"/>
</dbReference>
<keyword evidence="7" id="KW-1185">Reference proteome</keyword>
<dbReference type="InterPro" id="IPR000740">
    <property type="entry name" value="GrpE"/>
</dbReference>
<dbReference type="KEGG" id="bbes:BESB_048490"/>
<dbReference type="AlphaFoldDB" id="A0A2A9MLT8"/>
<sequence>MAFASFAGASRHLSGSIRSALRGRVAFERSVRATPSASLPAFPLSASSSPLQTRACAAALLQAPMLRNSSLSPLASSSLGSPLVLKAREARALSTRGASPAGAATADTVSTPQGDASRGANGGSGGAADEEEGTVERRKRGVEDEAEQEGGPARQQGDAEAAEAFKALEEKHRQCAEEIDALKKKNRELQDKALRAYADMENARMRHQKEMASLKEYAVTDFAKAMLEVADSMAYATKSLQEAVQSESSFLSANPGAETQEAGDLVSLKERLQQIYDGVKLTENLLHKTLDRFGVEQYDPTGEKFNPALHEALFEMEHPTMSKGEVAQVVQNGYKIRDRILRAAKVGVAKGAPSN</sequence>
<reference evidence="6 7" key="1">
    <citation type="submission" date="2017-09" db="EMBL/GenBank/DDBJ databases">
        <title>Genome sequencing of Besnoitia besnoiti strain Bb-Ger1.</title>
        <authorList>
            <person name="Schares G."/>
            <person name="Venepally P."/>
            <person name="Lorenzi H.A."/>
        </authorList>
    </citation>
    <scope>NUCLEOTIDE SEQUENCE [LARGE SCALE GENOMIC DNA]</scope>
    <source>
        <strain evidence="6 7">Bb-Ger1</strain>
    </source>
</reference>
<evidence type="ECO:0000256" key="1">
    <source>
        <dbReference type="ARBA" id="ARBA00004305"/>
    </source>
</evidence>
<feature type="region of interest" description="Disordered" evidence="5">
    <location>
        <begin position="95"/>
        <end position="160"/>
    </location>
</feature>
<dbReference type="SUPFAM" id="SSF58014">
    <property type="entry name" value="Coiled-coil domain of nucleotide exchange factor GrpE"/>
    <property type="match status" value="1"/>
</dbReference>
<evidence type="ECO:0000256" key="3">
    <source>
        <dbReference type="ARBA" id="ARBA00023186"/>
    </source>
</evidence>
<dbReference type="Pfam" id="PF01025">
    <property type="entry name" value="GrpE"/>
    <property type="match status" value="1"/>
</dbReference>
<dbReference type="SUPFAM" id="SSF51064">
    <property type="entry name" value="Head domain of nucleotide exchange factor GrpE"/>
    <property type="match status" value="1"/>
</dbReference>
<feature type="coiled-coil region" evidence="4">
    <location>
        <begin position="165"/>
        <end position="217"/>
    </location>
</feature>
<comment type="caution">
    <text evidence="6">The sequence shown here is derived from an EMBL/GenBank/DDBJ whole genome shotgun (WGS) entry which is preliminary data.</text>
</comment>
<dbReference type="GO" id="GO:0051082">
    <property type="term" value="F:unfolded protein binding"/>
    <property type="evidence" value="ECO:0007669"/>
    <property type="project" value="TreeGrafter"/>
</dbReference>
<protein>
    <submittedName>
        <fullName evidence="6">Co-chaperone GrpE protein</fullName>
    </submittedName>
</protein>
<dbReference type="HAMAP" id="MF_01151">
    <property type="entry name" value="GrpE"/>
    <property type="match status" value="1"/>
</dbReference>
<dbReference type="PROSITE" id="PS01071">
    <property type="entry name" value="GRPE"/>
    <property type="match status" value="1"/>
</dbReference>
<dbReference type="VEuPathDB" id="ToxoDB:BESB_048490"/>
<proteinExistence type="inferred from homology"/>
<keyword evidence="4" id="KW-0175">Coiled coil</keyword>
<gene>
    <name evidence="6" type="ORF">BESB_048490</name>
</gene>
<dbReference type="Gene3D" id="2.30.22.10">
    <property type="entry name" value="Head domain of nucleotide exchange factor GrpE"/>
    <property type="match status" value="1"/>
</dbReference>
<evidence type="ECO:0000313" key="7">
    <source>
        <dbReference type="Proteomes" id="UP000224006"/>
    </source>
</evidence>
<dbReference type="PANTHER" id="PTHR21237:SF23">
    <property type="entry name" value="GRPE PROTEIN HOMOLOG, MITOCHONDRIAL"/>
    <property type="match status" value="1"/>
</dbReference>
<dbReference type="FunFam" id="2.30.22.10:FF:000002">
    <property type="entry name" value="GrpE protein homolog"/>
    <property type="match status" value="1"/>
</dbReference>
<dbReference type="GO" id="GO:0030150">
    <property type="term" value="P:protein import into mitochondrial matrix"/>
    <property type="evidence" value="ECO:0007669"/>
    <property type="project" value="TreeGrafter"/>
</dbReference>
<dbReference type="GeneID" id="40309779"/>
<dbReference type="GO" id="GO:0001405">
    <property type="term" value="C:PAM complex, Tim23 associated import motor"/>
    <property type="evidence" value="ECO:0007669"/>
    <property type="project" value="TreeGrafter"/>
</dbReference>
<comment type="similarity">
    <text evidence="2">Belongs to the GrpE family.</text>
</comment>
<keyword evidence="3" id="KW-0143">Chaperone</keyword>
<dbReference type="RefSeq" id="XP_029220666.1">
    <property type="nucleotide sequence ID" value="XM_029363300.1"/>
</dbReference>
<organism evidence="6 7">
    <name type="scientific">Besnoitia besnoiti</name>
    <name type="common">Apicomplexan protozoan</name>
    <dbReference type="NCBI Taxonomy" id="94643"/>
    <lineage>
        <taxon>Eukaryota</taxon>
        <taxon>Sar</taxon>
        <taxon>Alveolata</taxon>
        <taxon>Apicomplexa</taxon>
        <taxon>Conoidasida</taxon>
        <taxon>Coccidia</taxon>
        <taxon>Eucoccidiorida</taxon>
        <taxon>Eimeriorina</taxon>
        <taxon>Sarcocystidae</taxon>
        <taxon>Besnoitia</taxon>
    </lineage>
</organism>
<evidence type="ECO:0000256" key="5">
    <source>
        <dbReference type="SAM" id="MobiDB-lite"/>
    </source>
</evidence>
<evidence type="ECO:0000313" key="6">
    <source>
        <dbReference type="EMBL" id="PFH36657.1"/>
    </source>
</evidence>